<keyword evidence="13" id="KW-1185">Reference proteome</keyword>
<feature type="domain" description="Epidermal growth factor receptor-like transmembrane-juxtamembrane segment" evidence="11">
    <location>
        <begin position="232"/>
        <end position="261"/>
    </location>
</feature>
<dbReference type="EMBL" id="ML975803">
    <property type="protein sequence ID" value="KAF1828011.1"/>
    <property type="molecule type" value="Genomic_DNA"/>
</dbReference>
<proteinExistence type="predicted"/>
<keyword evidence="4" id="KW-0547">Nucleotide-binding</keyword>
<evidence type="ECO:0000313" key="13">
    <source>
        <dbReference type="Proteomes" id="UP000800040"/>
    </source>
</evidence>
<evidence type="ECO:0000256" key="2">
    <source>
        <dbReference type="ARBA" id="ARBA00022553"/>
    </source>
</evidence>
<evidence type="ECO:0000313" key="12">
    <source>
        <dbReference type="EMBL" id="KAF1828011.1"/>
    </source>
</evidence>
<feature type="compositionally biased region" description="Low complexity" evidence="8">
    <location>
        <begin position="287"/>
        <end position="297"/>
    </location>
</feature>
<feature type="transmembrane region" description="Helical" evidence="9">
    <location>
        <begin position="229"/>
        <end position="254"/>
    </location>
</feature>
<dbReference type="OrthoDB" id="5347452at2759"/>
<feature type="compositionally biased region" description="Polar residues" evidence="8">
    <location>
        <begin position="174"/>
        <end position="191"/>
    </location>
</feature>
<evidence type="ECO:0000256" key="3">
    <source>
        <dbReference type="ARBA" id="ARBA00022679"/>
    </source>
</evidence>
<evidence type="ECO:0000256" key="7">
    <source>
        <dbReference type="ARBA" id="ARBA00023137"/>
    </source>
</evidence>
<evidence type="ECO:0000256" key="6">
    <source>
        <dbReference type="ARBA" id="ARBA00022840"/>
    </source>
</evidence>
<keyword evidence="9" id="KW-1133">Transmembrane helix</keyword>
<sequence>MYLSLFLAAFSHVVVSVSIGPAPTEYRLLNHEEMARVGTSPAPTSAPRRRDSAGVWERPQGDRKGDETCAYFDGDYYDPVTCDPDYACFFNTASDWFGCCPDADACSSIQTWCVPESSFAGQTRSSDTRYCIEGSSTECITLKNVWEMVDTTFTRFGCGTEDLTGTVYFDATNEPGSTEDSTSTTPLPKSGNDTIASIIKTIVISPPSTTTIIISLSPTPNSSDGSTPVGAIVGGVVGGVAALAIVGVGAFLFIRRKKIKKAASTPAQYSQPQYMGGQNPMSPATAPPMSGQSSMSPPTAPPMSQYPPQYVLNGL</sequence>
<evidence type="ECO:0000259" key="11">
    <source>
        <dbReference type="Pfam" id="PF21314"/>
    </source>
</evidence>
<keyword evidence="9" id="KW-0472">Membrane</keyword>
<evidence type="ECO:0000256" key="5">
    <source>
        <dbReference type="ARBA" id="ARBA00022777"/>
    </source>
</evidence>
<keyword evidence="6" id="KW-0067">ATP-binding</keyword>
<keyword evidence="2" id="KW-0597">Phosphoprotein</keyword>
<reference evidence="12" key="1">
    <citation type="submission" date="2020-01" db="EMBL/GenBank/DDBJ databases">
        <authorList>
            <consortium name="DOE Joint Genome Institute"/>
            <person name="Haridas S."/>
            <person name="Albert R."/>
            <person name="Binder M."/>
            <person name="Bloem J."/>
            <person name="Labutti K."/>
            <person name="Salamov A."/>
            <person name="Andreopoulos B."/>
            <person name="Baker S.E."/>
            <person name="Barry K."/>
            <person name="Bills G."/>
            <person name="Bluhm B.H."/>
            <person name="Cannon C."/>
            <person name="Castanera R."/>
            <person name="Culley D.E."/>
            <person name="Daum C."/>
            <person name="Ezra D."/>
            <person name="Gonzalez J.B."/>
            <person name="Henrissat B."/>
            <person name="Kuo A."/>
            <person name="Liang C."/>
            <person name="Lipzen A."/>
            <person name="Lutzoni F."/>
            <person name="Magnuson J."/>
            <person name="Mondo S."/>
            <person name="Nolan M."/>
            <person name="Ohm R."/>
            <person name="Pangilinan J."/>
            <person name="Park H.-J."/>
            <person name="Ramirez L."/>
            <person name="Alfaro M."/>
            <person name="Sun H."/>
            <person name="Tritt A."/>
            <person name="Yoshinaga Y."/>
            <person name="Zwiers L.-H."/>
            <person name="Turgeon B.G."/>
            <person name="Goodwin S.B."/>
            <person name="Spatafora J.W."/>
            <person name="Crous P.W."/>
            <person name="Grigoriev I.V."/>
        </authorList>
    </citation>
    <scope>NUCLEOTIDE SEQUENCE</scope>
    <source>
        <strain evidence="12">P77</strain>
    </source>
</reference>
<name>A0A6A5JW81_9PLEO</name>
<feature type="signal peptide" evidence="10">
    <location>
        <begin position="1"/>
        <end position="16"/>
    </location>
</feature>
<evidence type="ECO:0000256" key="1">
    <source>
        <dbReference type="ARBA" id="ARBA00011902"/>
    </source>
</evidence>
<keyword evidence="10" id="KW-0732">Signal</keyword>
<feature type="region of interest" description="Disordered" evidence="8">
    <location>
        <begin position="171"/>
        <end position="191"/>
    </location>
</feature>
<dbReference type="Gene3D" id="6.10.250.2930">
    <property type="match status" value="1"/>
</dbReference>
<accession>A0A6A5JW81</accession>
<keyword evidence="3" id="KW-0808">Transferase</keyword>
<evidence type="ECO:0000256" key="8">
    <source>
        <dbReference type="SAM" id="MobiDB-lite"/>
    </source>
</evidence>
<keyword evidence="7" id="KW-0829">Tyrosine-protein kinase</keyword>
<gene>
    <name evidence="12" type="ORF">BDW02DRAFT_635430</name>
</gene>
<evidence type="ECO:0000256" key="10">
    <source>
        <dbReference type="SAM" id="SignalP"/>
    </source>
</evidence>
<organism evidence="12 13">
    <name type="scientific">Decorospora gaudefroyi</name>
    <dbReference type="NCBI Taxonomy" id="184978"/>
    <lineage>
        <taxon>Eukaryota</taxon>
        <taxon>Fungi</taxon>
        <taxon>Dikarya</taxon>
        <taxon>Ascomycota</taxon>
        <taxon>Pezizomycotina</taxon>
        <taxon>Dothideomycetes</taxon>
        <taxon>Pleosporomycetidae</taxon>
        <taxon>Pleosporales</taxon>
        <taxon>Pleosporineae</taxon>
        <taxon>Pleosporaceae</taxon>
        <taxon>Decorospora</taxon>
    </lineage>
</organism>
<protein>
    <recommendedName>
        <fullName evidence="1">receptor protein-tyrosine kinase</fullName>
        <ecNumber evidence="1">2.7.10.1</ecNumber>
    </recommendedName>
</protein>
<dbReference type="GO" id="GO:0004714">
    <property type="term" value="F:transmembrane receptor protein tyrosine kinase activity"/>
    <property type="evidence" value="ECO:0007669"/>
    <property type="project" value="UniProtKB-EC"/>
</dbReference>
<dbReference type="Proteomes" id="UP000800040">
    <property type="component" value="Unassembled WGS sequence"/>
</dbReference>
<dbReference type="InterPro" id="IPR049328">
    <property type="entry name" value="TM_ErbB1"/>
</dbReference>
<dbReference type="EC" id="2.7.10.1" evidence="1"/>
<dbReference type="GO" id="GO:0005524">
    <property type="term" value="F:ATP binding"/>
    <property type="evidence" value="ECO:0007669"/>
    <property type="project" value="UniProtKB-KW"/>
</dbReference>
<evidence type="ECO:0000256" key="9">
    <source>
        <dbReference type="SAM" id="Phobius"/>
    </source>
</evidence>
<keyword evidence="9" id="KW-0812">Transmembrane</keyword>
<feature type="region of interest" description="Disordered" evidence="8">
    <location>
        <begin position="36"/>
        <end position="63"/>
    </location>
</feature>
<dbReference type="AlphaFoldDB" id="A0A6A5JW81"/>
<evidence type="ECO:0000256" key="4">
    <source>
        <dbReference type="ARBA" id="ARBA00022741"/>
    </source>
</evidence>
<dbReference type="CDD" id="cd12087">
    <property type="entry name" value="TM_EGFR-like"/>
    <property type="match status" value="1"/>
</dbReference>
<keyword evidence="5" id="KW-0418">Kinase</keyword>
<feature type="chain" id="PRO_5025497322" description="receptor protein-tyrosine kinase" evidence="10">
    <location>
        <begin position="17"/>
        <end position="315"/>
    </location>
</feature>
<dbReference type="Pfam" id="PF21314">
    <property type="entry name" value="TM_ErbB1"/>
    <property type="match status" value="1"/>
</dbReference>
<dbReference type="InterPro" id="IPR044912">
    <property type="entry name" value="Egfr_JX_dom"/>
</dbReference>
<feature type="region of interest" description="Disordered" evidence="8">
    <location>
        <begin position="265"/>
        <end position="307"/>
    </location>
</feature>